<dbReference type="PANTHER" id="PTHR33914:SF3">
    <property type="entry name" value="PROTEIN BREAKING OF ASYMMETRY IN THE STOMATAL LINEAGE"/>
    <property type="match status" value="1"/>
</dbReference>
<gene>
    <name evidence="2" type="primary">BASL</name>
    <name evidence="2" type="ORF">CK203_011459</name>
</gene>
<organism evidence="2 3">
    <name type="scientific">Vitis vinifera</name>
    <name type="common">Grape</name>
    <dbReference type="NCBI Taxonomy" id="29760"/>
    <lineage>
        <taxon>Eukaryota</taxon>
        <taxon>Viridiplantae</taxon>
        <taxon>Streptophyta</taxon>
        <taxon>Embryophyta</taxon>
        <taxon>Tracheophyta</taxon>
        <taxon>Spermatophyta</taxon>
        <taxon>Magnoliopsida</taxon>
        <taxon>eudicotyledons</taxon>
        <taxon>Gunneridae</taxon>
        <taxon>Pentapetalae</taxon>
        <taxon>rosids</taxon>
        <taxon>Vitales</taxon>
        <taxon>Vitaceae</taxon>
        <taxon>Viteae</taxon>
        <taxon>Vitis</taxon>
    </lineage>
</organism>
<sequence length="301" mass="34254">MDHHCHSHFSWFHFFKFKPHFPLNSPAFLSPLFPLLVYKRKRMCTPWTITSPVRWRIRDWTSMLCASRFSLEEEQGACSSLPQASTEAMFVEAGSYNTNRCTRRTQVMRSPKQSLDSREDDSGGINGSRWPRFADEDYIVFCFGEDGTFDVIKDGKGGASDHINCMTRESRSSSRPVNRKLNYGEDEEGDYSYGCEDSYPSYEGDNIIYDKEGEEEESIYLDPGSPPDEIQGGDKIEEIEDCGTVSIESSSSNQSEDSAGSFAFPVLRWEGIGSPVQMPRSEDLQLRKHKARGLGFHCCRF</sequence>
<dbReference type="GO" id="GO:0009786">
    <property type="term" value="P:regulation of asymmetric cell division"/>
    <property type="evidence" value="ECO:0007669"/>
    <property type="project" value="InterPro"/>
</dbReference>
<dbReference type="Proteomes" id="UP000288805">
    <property type="component" value="Unassembled WGS sequence"/>
</dbReference>
<name>A0A438JZ10_VITVI</name>
<evidence type="ECO:0000256" key="1">
    <source>
        <dbReference type="SAM" id="MobiDB-lite"/>
    </source>
</evidence>
<protein>
    <submittedName>
        <fullName evidence="2">Protein breaking of asymmetry in the stomatal lineage</fullName>
    </submittedName>
</protein>
<dbReference type="EMBL" id="QGNW01000022">
    <property type="protein sequence ID" value="RVX14202.1"/>
    <property type="molecule type" value="Genomic_DNA"/>
</dbReference>
<evidence type="ECO:0000313" key="3">
    <source>
        <dbReference type="Proteomes" id="UP000288805"/>
    </source>
</evidence>
<dbReference type="InterPro" id="IPR040378">
    <property type="entry name" value="BASL"/>
</dbReference>
<proteinExistence type="predicted"/>
<dbReference type="AlphaFoldDB" id="A0A438JZ10"/>
<comment type="caution">
    <text evidence="2">The sequence shown here is derived from an EMBL/GenBank/DDBJ whole genome shotgun (WGS) entry which is preliminary data.</text>
</comment>
<evidence type="ECO:0000313" key="2">
    <source>
        <dbReference type="EMBL" id="RVX14202.1"/>
    </source>
</evidence>
<dbReference type="PANTHER" id="PTHR33914">
    <property type="entry name" value="18S PRE-RIBOSOMAL ASSEMBLY PROTEIN GAR2-LIKE PROTEIN"/>
    <property type="match status" value="1"/>
</dbReference>
<feature type="region of interest" description="Disordered" evidence="1">
    <location>
        <begin position="107"/>
        <end position="127"/>
    </location>
</feature>
<accession>A0A438JZ10</accession>
<reference evidence="2 3" key="1">
    <citation type="journal article" date="2018" name="PLoS Genet.">
        <title>Population sequencing reveals clonal diversity and ancestral inbreeding in the grapevine cultivar Chardonnay.</title>
        <authorList>
            <person name="Roach M.J."/>
            <person name="Johnson D.L."/>
            <person name="Bohlmann J."/>
            <person name="van Vuuren H.J."/>
            <person name="Jones S.J."/>
            <person name="Pretorius I.S."/>
            <person name="Schmidt S.A."/>
            <person name="Borneman A.R."/>
        </authorList>
    </citation>
    <scope>NUCLEOTIDE SEQUENCE [LARGE SCALE GENOMIC DNA]</scope>
    <source>
        <strain evidence="3">cv. Chardonnay</strain>
        <tissue evidence="2">Leaf</tissue>
    </source>
</reference>